<dbReference type="Pfam" id="PF15519">
    <property type="entry name" value="RBM39linker"/>
    <property type="match status" value="1"/>
</dbReference>
<reference evidence="7" key="1">
    <citation type="submission" date="2018-04" db="EMBL/GenBank/DDBJ databases">
        <title>WGS assembly of Panicum hallii.</title>
        <authorList>
            <person name="Lovell J."/>
            <person name="Jenkins J."/>
            <person name="Lowry D."/>
            <person name="Mamidi S."/>
            <person name="Sreedasyam A."/>
            <person name="Weng X."/>
            <person name="Barry K."/>
            <person name="Bonette J."/>
            <person name="Campitelli B."/>
            <person name="Daum C."/>
            <person name="Gordon S."/>
            <person name="Gould B."/>
            <person name="Lipzen A."/>
            <person name="Macqueen A."/>
            <person name="Palacio-Mejia J."/>
            <person name="Plott C."/>
            <person name="Shakirov E."/>
            <person name="Shu S."/>
            <person name="Yoshinaga Y."/>
            <person name="Zane M."/>
            <person name="Rokhsar D."/>
            <person name="Grimwood J."/>
            <person name="Schmutz J."/>
            <person name="Juenger T."/>
        </authorList>
    </citation>
    <scope>NUCLEOTIDE SEQUENCE [LARGE SCALE GENOMIC DNA]</scope>
    <source>
        <strain evidence="7">FIL2</strain>
    </source>
</reference>
<dbReference type="SMART" id="SM00361">
    <property type="entry name" value="RRM_1"/>
    <property type="match status" value="1"/>
</dbReference>
<evidence type="ECO:0000259" key="6">
    <source>
        <dbReference type="PROSITE" id="PS50102"/>
    </source>
</evidence>
<dbReference type="CDD" id="cd12285">
    <property type="entry name" value="RRM3_RBM39_like"/>
    <property type="match status" value="1"/>
</dbReference>
<dbReference type="PROSITE" id="PS50102">
    <property type="entry name" value="RRM"/>
    <property type="match status" value="3"/>
</dbReference>
<feature type="domain" description="RRM" evidence="6">
    <location>
        <begin position="449"/>
        <end position="532"/>
    </location>
</feature>
<dbReference type="EMBL" id="CM008054">
    <property type="protein sequence ID" value="PAN47157.1"/>
    <property type="molecule type" value="Genomic_DNA"/>
</dbReference>
<dbReference type="GO" id="GO:0006397">
    <property type="term" value="P:mRNA processing"/>
    <property type="evidence" value="ECO:0007669"/>
    <property type="project" value="InterPro"/>
</dbReference>
<feature type="compositionally biased region" description="Basic and acidic residues" evidence="5">
    <location>
        <begin position="124"/>
        <end position="168"/>
    </location>
</feature>
<feature type="domain" description="RRM" evidence="6">
    <location>
        <begin position="268"/>
        <end position="346"/>
    </location>
</feature>
<evidence type="ECO:0000313" key="7">
    <source>
        <dbReference type="EMBL" id="PAN47157.1"/>
    </source>
</evidence>
<proteinExistence type="predicted"/>
<keyword evidence="2" id="KW-0677">Repeat</keyword>
<dbReference type="NCBIfam" id="TIGR01622">
    <property type="entry name" value="SF-CC1"/>
    <property type="match status" value="1"/>
</dbReference>
<evidence type="ECO:0000256" key="1">
    <source>
        <dbReference type="ARBA" id="ARBA00022553"/>
    </source>
</evidence>
<dbReference type="GO" id="GO:0003723">
    <property type="term" value="F:RNA binding"/>
    <property type="evidence" value="ECO:0007669"/>
    <property type="project" value="UniProtKB-UniRule"/>
</dbReference>
<dbReference type="InterPro" id="IPR000504">
    <property type="entry name" value="RRM_dom"/>
</dbReference>
<dbReference type="CDD" id="cd12283">
    <property type="entry name" value="RRM1_RBM39_like"/>
    <property type="match status" value="1"/>
</dbReference>
<evidence type="ECO:0000256" key="2">
    <source>
        <dbReference type="ARBA" id="ARBA00022737"/>
    </source>
</evidence>
<dbReference type="InterPro" id="IPR012677">
    <property type="entry name" value="Nucleotide-bd_a/b_plait_sf"/>
</dbReference>
<feature type="domain" description="RRM" evidence="6">
    <location>
        <begin position="171"/>
        <end position="248"/>
    </location>
</feature>
<dbReference type="AlphaFoldDB" id="A0A2S3ILW0"/>
<accession>A0A2S3ILW0</accession>
<dbReference type="InterPro" id="IPR003954">
    <property type="entry name" value="RRM_euk-type"/>
</dbReference>
<evidence type="ECO:0000256" key="3">
    <source>
        <dbReference type="ARBA" id="ARBA00022884"/>
    </source>
</evidence>
<dbReference type="SUPFAM" id="SSF54928">
    <property type="entry name" value="RNA-binding domain, RBD"/>
    <property type="match status" value="2"/>
</dbReference>
<dbReference type="FunFam" id="3.30.70.330:FF:000584">
    <property type="entry name" value="Splicing factor CC1-like"/>
    <property type="match status" value="1"/>
</dbReference>
<gene>
    <name evidence="7" type="ORF">PAHAL_9G238200</name>
</gene>
<dbReference type="InterPro" id="IPR035979">
    <property type="entry name" value="RBD_domain_sf"/>
</dbReference>
<dbReference type="InterPro" id="IPR029123">
    <property type="entry name" value="RBM39_linker"/>
</dbReference>
<dbReference type="GO" id="GO:0005634">
    <property type="term" value="C:nucleus"/>
    <property type="evidence" value="ECO:0007669"/>
    <property type="project" value="InterPro"/>
</dbReference>
<keyword evidence="1" id="KW-0597">Phosphoprotein</keyword>
<protein>
    <recommendedName>
        <fullName evidence="6">RRM domain-containing protein</fullName>
    </recommendedName>
</protein>
<sequence>MEFDEYEYLEKAVDPAAPPANGSGSGEKDRGSRRREGGEDRVSKRPRSGEDRDRDRERHRSSREHRDRERDRDDGKDKEKSRDSRGKDRDREGRDREKERGDKHRPREREVERERRSRSRSERRRAEEEEMVKELERERERSERHHYRDRDVRRRKDDGAEPEVDPERDQRTVFAFQLSLKADERDVYEFFSRAGKVRDVRLIMDRNSRRSKGVGYIEFYDVMSVPMAIALSGQPLLGQAVMVKPSEAEKNLVQSNATSGGAASGGARKLYVGNLHSNITEDQLRQVFEPFGQVELVQLPLDPMTGLCKGYGFIQFARLEDAKAAQSLNGQLDIAGRVIKVSAVTDHVGVQVSGATTGDLDDDEGGGLALNASSRAALMLKLDRSGTATSLTGGIGAAGVAIPGPAASVIGAPAVASLVPPAIPAVGSVPGAPVLPITTQSAIMSTPTEFLLLKNMFDPTVETDPDFDLDIRDDVQDECSKFGAVKHIFVDKHTAGFVYLQFDSVTAAAKAQQALHGRWFAGKMITATFMSAQEYNAKFPNL</sequence>
<name>A0A2S3ILW0_9POAL</name>
<dbReference type="FunFam" id="3.30.70.330:FF:000263">
    <property type="entry name" value="Splicing factor CC1-like"/>
    <property type="match status" value="1"/>
</dbReference>
<keyword evidence="3 4" id="KW-0694">RNA-binding</keyword>
<evidence type="ECO:0000256" key="5">
    <source>
        <dbReference type="SAM" id="MobiDB-lite"/>
    </source>
</evidence>
<dbReference type="Gramene" id="PAN47157">
    <property type="protein sequence ID" value="PAN47157"/>
    <property type="gene ID" value="PAHAL_9G238200"/>
</dbReference>
<dbReference type="CDD" id="cd12284">
    <property type="entry name" value="RRM2_RBM23_RBM39"/>
    <property type="match status" value="1"/>
</dbReference>
<dbReference type="InterPro" id="IPR006509">
    <property type="entry name" value="RBM39_SF"/>
</dbReference>
<dbReference type="Pfam" id="PF00076">
    <property type="entry name" value="RRM_1"/>
    <property type="match status" value="3"/>
</dbReference>
<dbReference type="Gene3D" id="3.30.70.330">
    <property type="match status" value="3"/>
</dbReference>
<dbReference type="SMART" id="SM00360">
    <property type="entry name" value="RRM"/>
    <property type="match status" value="3"/>
</dbReference>
<organism evidence="7">
    <name type="scientific">Panicum hallii</name>
    <dbReference type="NCBI Taxonomy" id="206008"/>
    <lineage>
        <taxon>Eukaryota</taxon>
        <taxon>Viridiplantae</taxon>
        <taxon>Streptophyta</taxon>
        <taxon>Embryophyta</taxon>
        <taxon>Tracheophyta</taxon>
        <taxon>Spermatophyta</taxon>
        <taxon>Magnoliopsida</taxon>
        <taxon>Liliopsida</taxon>
        <taxon>Poales</taxon>
        <taxon>Poaceae</taxon>
        <taxon>PACMAD clade</taxon>
        <taxon>Panicoideae</taxon>
        <taxon>Panicodae</taxon>
        <taxon>Paniceae</taxon>
        <taxon>Panicinae</taxon>
        <taxon>Panicum</taxon>
        <taxon>Panicum sect. Panicum</taxon>
    </lineage>
</organism>
<dbReference type="PANTHER" id="PTHR48036">
    <property type="entry name" value="SPLICING FACTOR (PAD-1), PUTATIVE (AFU_ORTHOLOGUE AFUA_1G15810)-RELATED"/>
    <property type="match status" value="1"/>
</dbReference>
<dbReference type="FunFam" id="3.30.70.330:FF:000276">
    <property type="entry name" value="Splicing factor, CC1-like protein"/>
    <property type="match status" value="1"/>
</dbReference>
<evidence type="ECO:0000256" key="4">
    <source>
        <dbReference type="PROSITE-ProRule" id="PRU00176"/>
    </source>
</evidence>
<feature type="region of interest" description="Disordered" evidence="5">
    <location>
        <begin position="1"/>
        <end position="168"/>
    </location>
</feature>
<dbReference type="Proteomes" id="UP000243499">
    <property type="component" value="Chromosome 9"/>
</dbReference>
<feature type="compositionally biased region" description="Basic and acidic residues" evidence="5">
    <location>
        <begin position="26"/>
        <end position="115"/>
    </location>
</feature>